<organism evidence="2 3">
    <name type="scientific">Aspergillus wentii DTO 134E9</name>
    <dbReference type="NCBI Taxonomy" id="1073089"/>
    <lineage>
        <taxon>Eukaryota</taxon>
        <taxon>Fungi</taxon>
        <taxon>Dikarya</taxon>
        <taxon>Ascomycota</taxon>
        <taxon>Pezizomycotina</taxon>
        <taxon>Eurotiomycetes</taxon>
        <taxon>Eurotiomycetidae</taxon>
        <taxon>Eurotiales</taxon>
        <taxon>Aspergillaceae</taxon>
        <taxon>Aspergillus</taxon>
        <taxon>Aspergillus subgen. Cremei</taxon>
    </lineage>
</organism>
<gene>
    <name evidence="2" type="ORF">ASPWEDRAFT_38788</name>
</gene>
<name>A0A1L9RQ98_ASPWE</name>
<feature type="compositionally biased region" description="Basic residues" evidence="1">
    <location>
        <begin position="35"/>
        <end position="45"/>
    </location>
</feature>
<dbReference type="AlphaFoldDB" id="A0A1L9RQ98"/>
<keyword evidence="3" id="KW-1185">Reference proteome</keyword>
<feature type="region of interest" description="Disordered" evidence="1">
    <location>
        <begin position="1"/>
        <end position="88"/>
    </location>
</feature>
<evidence type="ECO:0000313" key="2">
    <source>
        <dbReference type="EMBL" id="OJJ37135.1"/>
    </source>
</evidence>
<feature type="compositionally biased region" description="Acidic residues" evidence="1">
    <location>
        <begin position="1"/>
        <end position="12"/>
    </location>
</feature>
<dbReference type="GeneID" id="63750810"/>
<dbReference type="OrthoDB" id="4481893at2759"/>
<proteinExistence type="predicted"/>
<sequence length="144" mass="15601">MEEEEEEEEPADASDSNAAAAVSDARAGTAEGTKPPRKRSKRGRKPNKERDESVEEIDSDAAPVPGADSAAARPRATALGAQAFPPFPTDSLKGAAQLSMHTVLSRQLQERLEDCETKWLAAIESLQTAKETLDSWVEVWRKGL</sequence>
<dbReference type="EMBL" id="KV878211">
    <property type="protein sequence ID" value="OJJ37135.1"/>
    <property type="molecule type" value="Genomic_DNA"/>
</dbReference>
<dbReference type="Proteomes" id="UP000184383">
    <property type="component" value="Unassembled WGS sequence"/>
</dbReference>
<accession>A0A1L9RQ98</accession>
<dbReference type="VEuPathDB" id="FungiDB:ASPWEDRAFT_38788"/>
<reference evidence="3" key="1">
    <citation type="journal article" date="2017" name="Genome Biol.">
        <title>Comparative genomics reveals high biological diversity and specific adaptations in the industrially and medically important fungal genus Aspergillus.</title>
        <authorList>
            <person name="de Vries R.P."/>
            <person name="Riley R."/>
            <person name="Wiebenga A."/>
            <person name="Aguilar-Osorio G."/>
            <person name="Amillis S."/>
            <person name="Uchima C.A."/>
            <person name="Anderluh G."/>
            <person name="Asadollahi M."/>
            <person name="Askin M."/>
            <person name="Barry K."/>
            <person name="Battaglia E."/>
            <person name="Bayram O."/>
            <person name="Benocci T."/>
            <person name="Braus-Stromeyer S.A."/>
            <person name="Caldana C."/>
            <person name="Canovas D."/>
            <person name="Cerqueira G.C."/>
            <person name="Chen F."/>
            <person name="Chen W."/>
            <person name="Choi C."/>
            <person name="Clum A."/>
            <person name="Dos Santos R.A."/>
            <person name="Damasio A.R."/>
            <person name="Diallinas G."/>
            <person name="Emri T."/>
            <person name="Fekete E."/>
            <person name="Flipphi M."/>
            <person name="Freyberg S."/>
            <person name="Gallo A."/>
            <person name="Gournas C."/>
            <person name="Habgood R."/>
            <person name="Hainaut M."/>
            <person name="Harispe M.L."/>
            <person name="Henrissat B."/>
            <person name="Hilden K.S."/>
            <person name="Hope R."/>
            <person name="Hossain A."/>
            <person name="Karabika E."/>
            <person name="Karaffa L."/>
            <person name="Karanyi Z."/>
            <person name="Krasevec N."/>
            <person name="Kuo A."/>
            <person name="Kusch H."/>
            <person name="LaButti K."/>
            <person name="Lagendijk E.L."/>
            <person name="Lapidus A."/>
            <person name="Levasseur A."/>
            <person name="Lindquist E."/>
            <person name="Lipzen A."/>
            <person name="Logrieco A.F."/>
            <person name="MacCabe A."/>
            <person name="Maekelae M.R."/>
            <person name="Malavazi I."/>
            <person name="Melin P."/>
            <person name="Meyer V."/>
            <person name="Mielnichuk N."/>
            <person name="Miskei M."/>
            <person name="Molnar A.P."/>
            <person name="Mule G."/>
            <person name="Ngan C.Y."/>
            <person name="Orejas M."/>
            <person name="Orosz E."/>
            <person name="Ouedraogo J.P."/>
            <person name="Overkamp K.M."/>
            <person name="Park H.-S."/>
            <person name="Perrone G."/>
            <person name="Piumi F."/>
            <person name="Punt P.J."/>
            <person name="Ram A.F."/>
            <person name="Ramon A."/>
            <person name="Rauscher S."/>
            <person name="Record E."/>
            <person name="Riano-Pachon D.M."/>
            <person name="Robert V."/>
            <person name="Roehrig J."/>
            <person name="Ruller R."/>
            <person name="Salamov A."/>
            <person name="Salih N.S."/>
            <person name="Samson R.A."/>
            <person name="Sandor E."/>
            <person name="Sanguinetti M."/>
            <person name="Schuetze T."/>
            <person name="Sepcic K."/>
            <person name="Shelest E."/>
            <person name="Sherlock G."/>
            <person name="Sophianopoulou V."/>
            <person name="Squina F.M."/>
            <person name="Sun H."/>
            <person name="Susca A."/>
            <person name="Todd R.B."/>
            <person name="Tsang A."/>
            <person name="Unkles S.E."/>
            <person name="van de Wiele N."/>
            <person name="van Rossen-Uffink D."/>
            <person name="Oliveira J.V."/>
            <person name="Vesth T.C."/>
            <person name="Visser J."/>
            <person name="Yu J.-H."/>
            <person name="Zhou M."/>
            <person name="Andersen M.R."/>
            <person name="Archer D.B."/>
            <person name="Baker S.E."/>
            <person name="Benoit I."/>
            <person name="Brakhage A.A."/>
            <person name="Braus G.H."/>
            <person name="Fischer R."/>
            <person name="Frisvad J.C."/>
            <person name="Goldman G.H."/>
            <person name="Houbraken J."/>
            <person name="Oakley B."/>
            <person name="Pocsi I."/>
            <person name="Scazzocchio C."/>
            <person name="Seiboth B."/>
            <person name="vanKuyk P.A."/>
            <person name="Wortman J."/>
            <person name="Dyer P.S."/>
            <person name="Grigoriev I.V."/>
        </authorList>
    </citation>
    <scope>NUCLEOTIDE SEQUENCE [LARGE SCALE GENOMIC DNA]</scope>
    <source>
        <strain evidence="3">DTO 134E9</strain>
    </source>
</reference>
<evidence type="ECO:0000256" key="1">
    <source>
        <dbReference type="SAM" id="MobiDB-lite"/>
    </source>
</evidence>
<feature type="compositionally biased region" description="Low complexity" evidence="1">
    <location>
        <begin position="60"/>
        <end position="83"/>
    </location>
</feature>
<dbReference type="STRING" id="1073089.A0A1L9RQ98"/>
<evidence type="ECO:0000313" key="3">
    <source>
        <dbReference type="Proteomes" id="UP000184383"/>
    </source>
</evidence>
<feature type="compositionally biased region" description="Low complexity" evidence="1">
    <location>
        <begin position="13"/>
        <end position="27"/>
    </location>
</feature>
<dbReference type="RefSeq" id="XP_040690811.1">
    <property type="nucleotide sequence ID" value="XM_040834962.1"/>
</dbReference>
<protein>
    <submittedName>
        <fullName evidence="2">Uncharacterized protein</fullName>
    </submittedName>
</protein>